<proteinExistence type="predicted"/>
<name>A0A1T4PP21_9PORP</name>
<evidence type="ECO:0000313" key="2">
    <source>
        <dbReference type="EMBL" id="SJZ92957.1"/>
    </source>
</evidence>
<feature type="chain" id="PRO_5010567621" evidence="1">
    <location>
        <begin position="22"/>
        <end position="318"/>
    </location>
</feature>
<dbReference type="EMBL" id="FUXE01000018">
    <property type="protein sequence ID" value="SJZ92957.1"/>
    <property type="molecule type" value="Genomic_DNA"/>
</dbReference>
<dbReference type="AlphaFoldDB" id="A0A1T4PP21"/>
<keyword evidence="1" id="KW-0732">Signal</keyword>
<feature type="signal peptide" evidence="1">
    <location>
        <begin position="1"/>
        <end position="21"/>
    </location>
</feature>
<organism evidence="2 3">
    <name type="scientific">Porphyromonas circumdentaria</name>
    <dbReference type="NCBI Taxonomy" id="29524"/>
    <lineage>
        <taxon>Bacteria</taxon>
        <taxon>Pseudomonadati</taxon>
        <taxon>Bacteroidota</taxon>
        <taxon>Bacteroidia</taxon>
        <taxon>Bacteroidales</taxon>
        <taxon>Porphyromonadaceae</taxon>
        <taxon>Porphyromonas</taxon>
    </lineage>
</organism>
<dbReference type="Proteomes" id="UP000190121">
    <property type="component" value="Unassembled WGS sequence"/>
</dbReference>
<reference evidence="3" key="1">
    <citation type="submission" date="2017-02" db="EMBL/GenBank/DDBJ databases">
        <authorList>
            <person name="Varghese N."/>
            <person name="Submissions S."/>
        </authorList>
    </citation>
    <scope>NUCLEOTIDE SEQUENCE [LARGE SCALE GENOMIC DNA]</scope>
    <source>
        <strain evidence="3">ATCC 51356</strain>
    </source>
</reference>
<evidence type="ECO:0000256" key="1">
    <source>
        <dbReference type="SAM" id="SignalP"/>
    </source>
</evidence>
<dbReference type="RefSeq" id="WP_078737420.1">
    <property type="nucleotide sequence ID" value="NZ_FUXE01000018.1"/>
</dbReference>
<accession>A0A1T4PP21</accession>
<sequence>MMSKRFIGLFIPMLFCTVFVAKSQEAKMLPMFAIGNKWNTHEECDVFDGETSPPKKLGTDKTTYHYTIEREVEKDGKKYFEILKDKKPYSFMREDLTTGKVYTKGLDLKDEEEIFDYNRQVGEIYGNDLLRIKIVAITNRVINGVNRRIYQLAIGSKNVPWTKQDEQPVADPLSNERFFSRFTGFWIEGIGPNQGISGFLSPAIVGGNCTCEELLCFTDVQGKSFTLYPEKGCEINYKVPRSVETPLLSKAKIVYSEGQLQISLEDAKPHTFSVYNMAGQLLAHQETFENSVVVRLPASVERGTVLIRIDNESTLYTF</sequence>
<keyword evidence="3" id="KW-1185">Reference proteome</keyword>
<evidence type="ECO:0000313" key="3">
    <source>
        <dbReference type="Proteomes" id="UP000190121"/>
    </source>
</evidence>
<protein>
    <submittedName>
        <fullName evidence="2">Uncharacterized protein</fullName>
    </submittedName>
</protein>
<gene>
    <name evidence="2" type="ORF">SAMN02745171_01524</name>
</gene>
<dbReference type="OrthoDB" id="1014898at2"/>